<sequence>MKRSKGVRCGVLLVLFFLVAQLCREVESFTIGAKSSIEKCLYTGSEDELVCKERLVIIGDVPSGLLHETGYYQLTDVETPEGTKYIEPWTFYFKKSHVTVMYPLIYLHSSKDEIEEIYHYVTSSEHFVRQWLEAFFNWAKLIPREQASCKATYSLFQHNGGVGVMTCGMEASTTESVIDQGSRELIQGKYYLGSEGFCCDCIQEKVGFKGFDAGAYRAPNMYCKWHIFKESCVAMRTDKYHPNGGKIPNVDIYEPGNPFTEYEMQVTLLWKDKENRNYLTKTIRLSPMNYKGLYKEAGKFKVEIIGDYAGAQQAAQYPNKRLVFPRTSTPRNPDSGLHEHCVRNPEDRVTCFKDVMMLEAHLIDETGLSCNRVGVAWEAFQTQGVENCFAIHRRNCIRNQPKELRDTDRSQAASMDRALNKLVWNEAKDEPGFGGLWPIYRSSDSGQTRFDVQWAQRHMTHVRIEVSASDVRWIVRISPGKIIRAELKGDSFQAQAARGFLEVEIQNVGDAPAFYTVQVEEMCRLQEQDQGGGEGEGEGGEGEGEGGDSGGGNSIDESVLATKPGDEGYNPSLTCFKVPDFDPVPPQERSLAAQETFVFTFTLVSQQEKGHDYQLFVTLMDGDANTMDRKGVNFKTTDTQYHLAAQEGVKYFSREAGHSYEGSAGGGGCASCSTFLDVTCTFANQCWLEIFGFIGLILGLLGLVVLCVISWPFFSPLFAALCGCCATICCCCKKKDGKKDDKKKKKDEKDKDKKKKEKDEEKGRLMESGRSESSSGRRERETSLADSAASSVAPSGGGGGGHFSSSSTHRVHKSIHRSVHHYHHPKSAPQPPPQQQQPQIIMPPPIIQQAAQPPPPPQPIQPIPPPQPIIIMTKQQPSSGNLSSTNRVKSSRSSHRNDRDRAHRSPSPSGRHNASSRSSSPRTHPPASHRDTQRSPHGSSLRGAPPSPRDSSERGRGRTRPDEGGRRGGGGSRERERGQRDRAPTDSRVSPPPSSSSLSPRDSRQRREGDSLRGGSRASSAERGGSGQRGGDSDRGRGRGKGGEGQRRGQR</sequence>
<feature type="signal peptide" evidence="13">
    <location>
        <begin position="1"/>
        <end position="28"/>
    </location>
</feature>
<feature type="compositionally biased region" description="Low complexity" evidence="11">
    <location>
        <begin position="1013"/>
        <end position="1023"/>
    </location>
</feature>
<evidence type="ECO:0000256" key="2">
    <source>
        <dbReference type="ARBA" id="ARBA00010929"/>
    </source>
</evidence>
<feature type="compositionally biased region" description="Low complexity" evidence="11">
    <location>
        <begin position="905"/>
        <end position="926"/>
    </location>
</feature>
<dbReference type="Pfam" id="PF10699">
    <property type="entry name" value="HAP2-GCS1"/>
    <property type="match status" value="1"/>
</dbReference>
<evidence type="ECO:0000256" key="13">
    <source>
        <dbReference type="SAM" id="SignalP"/>
    </source>
</evidence>
<dbReference type="GO" id="GO:0007338">
    <property type="term" value="P:single fertilization"/>
    <property type="evidence" value="ECO:0007669"/>
    <property type="project" value="UniProtKB-KW"/>
</dbReference>
<keyword evidence="10" id="KW-0278">Fertilization</keyword>
<evidence type="ECO:0000256" key="7">
    <source>
        <dbReference type="ARBA" id="ARBA00023121"/>
    </source>
</evidence>
<gene>
    <name evidence="15" type="ORF">Cvel_1802.t1.CR2</name>
</gene>
<evidence type="ECO:0000256" key="5">
    <source>
        <dbReference type="ARBA" id="ARBA00022729"/>
    </source>
</evidence>
<keyword evidence="5 13" id="KW-0732">Signal</keyword>
<evidence type="ECO:0000256" key="8">
    <source>
        <dbReference type="ARBA" id="ARBA00023136"/>
    </source>
</evidence>
<evidence type="ECO:0000256" key="4">
    <source>
        <dbReference type="ARBA" id="ARBA00022692"/>
    </source>
</evidence>
<dbReference type="VEuPathDB" id="CryptoDB:Cvel_1802"/>
<dbReference type="PANTHER" id="PTHR31764">
    <property type="entry name" value="PROTEIN HAPLESS 2"/>
    <property type="match status" value="1"/>
</dbReference>
<feature type="compositionally biased region" description="Basic residues" evidence="11">
    <location>
        <begin position="809"/>
        <end position="826"/>
    </location>
</feature>
<organism evidence="15">
    <name type="scientific">Chromera velia CCMP2878</name>
    <dbReference type="NCBI Taxonomy" id="1169474"/>
    <lineage>
        <taxon>Eukaryota</taxon>
        <taxon>Sar</taxon>
        <taxon>Alveolata</taxon>
        <taxon>Colpodellida</taxon>
        <taxon>Chromeraceae</taxon>
        <taxon>Chromera</taxon>
    </lineage>
</organism>
<evidence type="ECO:0000256" key="6">
    <source>
        <dbReference type="ARBA" id="ARBA00022989"/>
    </source>
</evidence>
<proteinExistence type="inferred from homology"/>
<feature type="region of interest" description="Disordered" evidence="11">
    <location>
        <begin position="735"/>
        <end position="1051"/>
    </location>
</feature>
<keyword evidence="3" id="KW-1003">Cell membrane</keyword>
<evidence type="ECO:0000256" key="10">
    <source>
        <dbReference type="ARBA" id="ARBA00023279"/>
    </source>
</evidence>
<dbReference type="InterPro" id="IPR018928">
    <property type="entry name" value="HAP2/GCS1_dom"/>
</dbReference>
<dbReference type="EMBL" id="CDMZ01005076">
    <property type="protein sequence ID" value="CUC10668.1"/>
    <property type="molecule type" value="Genomic_DNA"/>
</dbReference>
<feature type="compositionally biased region" description="Polar residues" evidence="11">
    <location>
        <begin position="873"/>
        <end position="882"/>
    </location>
</feature>
<feature type="compositionally biased region" description="Basic and acidic residues" evidence="11">
    <location>
        <begin position="747"/>
        <end position="783"/>
    </location>
</feature>
<feature type="chain" id="PRO_5005508306" description="Generative cell specific-1/HAP2 domain-containing protein" evidence="13">
    <location>
        <begin position="29"/>
        <end position="1051"/>
    </location>
</feature>
<feature type="transmembrane region" description="Helical" evidence="12">
    <location>
        <begin position="690"/>
        <end position="711"/>
    </location>
</feature>
<evidence type="ECO:0000256" key="9">
    <source>
        <dbReference type="ARBA" id="ARBA00023157"/>
    </source>
</evidence>
<keyword evidence="6 12" id="KW-1133">Transmembrane helix</keyword>
<name>A0A0K6SAG7_9ALVE</name>
<evidence type="ECO:0000256" key="11">
    <source>
        <dbReference type="SAM" id="MobiDB-lite"/>
    </source>
</evidence>
<evidence type="ECO:0000256" key="1">
    <source>
        <dbReference type="ARBA" id="ARBA00004251"/>
    </source>
</evidence>
<keyword evidence="7" id="KW-0446">Lipid-binding</keyword>
<feature type="compositionally biased region" description="Basic and acidic residues" evidence="11">
    <location>
        <begin position="1001"/>
        <end position="1011"/>
    </location>
</feature>
<feature type="compositionally biased region" description="Acidic residues" evidence="11">
    <location>
        <begin position="535"/>
        <end position="546"/>
    </location>
</feature>
<dbReference type="AlphaFoldDB" id="A0A0K6SAG7"/>
<protein>
    <recommendedName>
        <fullName evidence="14">Generative cell specific-1/HAP2 domain-containing protein</fullName>
    </recommendedName>
</protein>
<evidence type="ECO:0000256" key="12">
    <source>
        <dbReference type="SAM" id="Phobius"/>
    </source>
</evidence>
<feature type="domain" description="Generative cell specific-1/HAP2" evidence="14">
    <location>
        <begin position="50"/>
        <end position="686"/>
    </location>
</feature>
<evidence type="ECO:0000259" key="14">
    <source>
        <dbReference type="Pfam" id="PF10699"/>
    </source>
</evidence>
<accession>A0A0K6SAG7</accession>
<comment type="similarity">
    <text evidence="2">Belongs to the HAP2/GCS1 family.</text>
</comment>
<dbReference type="InterPro" id="IPR040326">
    <property type="entry name" value="HAP2/GCS1"/>
</dbReference>
<dbReference type="GO" id="GO:0008289">
    <property type="term" value="F:lipid binding"/>
    <property type="evidence" value="ECO:0007669"/>
    <property type="project" value="UniProtKB-KW"/>
</dbReference>
<reference evidence="15" key="1">
    <citation type="submission" date="2014-11" db="EMBL/GenBank/DDBJ databases">
        <title>Molecular phylogeny of cliff fern family Woodsiaceae with morphological implications.</title>
        <authorList>
            <person name="Shao Y.-Z."/>
            <person name="Wei R."/>
            <person name="Zhang X.-C."/>
        </authorList>
    </citation>
    <scope>NUCLEOTIDE SEQUENCE</scope>
</reference>
<evidence type="ECO:0000256" key="3">
    <source>
        <dbReference type="ARBA" id="ARBA00022475"/>
    </source>
</evidence>
<keyword evidence="4 12" id="KW-0812">Transmembrane</keyword>
<feature type="compositionally biased region" description="Basic and acidic residues" evidence="11">
    <location>
        <begin position="950"/>
        <end position="985"/>
    </location>
</feature>
<comment type="subcellular location">
    <subcellularLocation>
        <location evidence="1">Cell membrane</location>
        <topology evidence="1">Single-pass type I membrane protein</topology>
    </subcellularLocation>
</comment>
<keyword evidence="8 12" id="KW-0472">Membrane</keyword>
<feature type="compositionally biased region" description="Basic and acidic residues" evidence="11">
    <location>
        <begin position="1031"/>
        <end position="1051"/>
    </location>
</feature>
<dbReference type="PANTHER" id="PTHR31764:SF0">
    <property type="entry name" value="GENERATIVE CELL SPECIFIC-1_HAP2 DOMAIN-CONTAINING PROTEIN"/>
    <property type="match status" value="1"/>
</dbReference>
<evidence type="ECO:0000313" key="15">
    <source>
        <dbReference type="EMBL" id="CUC10668.1"/>
    </source>
</evidence>
<feature type="compositionally biased region" description="Pro residues" evidence="11">
    <location>
        <begin position="828"/>
        <end position="868"/>
    </location>
</feature>
<feature type="region of interest" description="Disordered" evidence="11">
    <location>
        <begin position="527"/>
        <end position="563"/>
    </location>
</feature>
<keyword evidence="9" id="KW-1015">Disulfide bond</keyword>
<dbReference type="GO" id="GO:0005886">
    <property type="term" value="C:plasma membrane"/>
    <property type="evidence" value="ECO:0007669"/>
    <property type="project" value="UniProtKB-SubCell"/>
</dbReference>
<feature type="compositionally biased region" description="Low complexity" evidence="11">
    <location>
        <begin position="784"/>
        <end position="794"/>
    </location>
</feature>